<dbReference type="EMBL" id="FOXA01000008">
    <property type="protein sequence ID" value="SFP55571.1"/>
    <property type="molecule type" value="Genomic_DNA"/>
</dbReference>
<evidence type="ECO:0000256" key="5">
    <source>
        <dbReference type="PROSITE-ProRule" id="PRU01240"/>
    </source>
</evidence>
<evidence type="ECO:0000256" key="7">
    <source>
        <dbReference type="SAM" id="MobiDB-lite"/>
    </source>
</evidence>
<name>A0A1I5RB66_9RHOB</name>
<dbReference type="PROSITE" id="PS00136">
    <property type="entry name" value="SUBTILASE_ASP"/>
    <property type="match status" value="1"/>
</dbReference>
<dbReference type="InterPro" id="IPR000209">
    <property type="entry name" value="Peptidase_S8/S53_dom"/>
</dbReference>
<dbReference type="InterPro" id="IPR022398">
    <property type="entry name" value="Peptidase_S8_His-AS"/>
</dbReference>
<dbReference type="PANTHER" id="PTHR43806">
    <property type="entry name" value="PEPTIDASE S8"/>
    <property type="match status" value="1"/>
</dbReference>
<dbReference type="STRING" id="441119.SAMN04488047_10880"/>
<dbReference type="PROSITE" id="PS51892">
    <property type="entry name" value="SUBTILASE"/>
    <property type="match status" value="1"/>
</dbReference>
<keyword evidence="2 5" id="KW-0645">Protease</keyword>
<dbReference type="RefSeq" id="WP_093421850.1">
    <property type="nucleotide sequence ID" value="NZ_FOXA01000008.1"/>
</dbReference>
<dbReference type="OrthoDB" id="7359054at2"/>
<sequence length="471" mass="48839">MPAFDVTLTRTLPDRRGAFALPYWTARDDVPMRDVSSSLAAVGAASEVRLARPLPAARRADPGDPTSPAQAVTRAEHAAGLDRMVRLRAHDPEAARDALQRLRSRGMVAEISPVRTFAFRLDRWSDPVLKVGGRPGSWALEAVDAGTALALSPGHPAIRVAVLDSGISRDHPEFEGKVAGGYDFVSLGDGGSSGGLLIGDVTGRDPDWDDGPAAHGSHVAGTIGALGLAMPVGAAGLCSLLGYRVLGTALENGARIAVGSEADIQAGIKEAADRGASVINLSLGLGAQDGLAPHARAIRYARLRNVVTVAASGNHGSDTPVYPGAVPGVITVGAIDQFGRVAPFSGWGPHLDVTAPGADIYSADLNGGYRYRDGTSHAAPFVSATAALIVALGHERGATFRESTIRRLIRDSARIEGRSPDPRGGVGVLNMGRALRAAEALIEAHRRGRGTDERRPPWPFGFGPEGAAAAA</sequence>
<feature type="active site" description="Charge relay system" evidence="5">
    <location>
        <position position="215"/>
    </location>
</feature>
<accession>A0A1I5RB66</accession>
<feature type="active site" description="Charge relay system" evidence="5">
    <location>
        <position position="376"/>
    </location>
</feature>
<dbReference type="InterPro" id="IPR015500">
    <property type="entry name" value="Peptidase_S8_subtilisin-rel"/>
</dbReference>
<keyword evidence="3 5" id="KW-0378">Hydrolase</keyword>
<organism evidence="9 10">
    <name type="scientific">Tranquillimonas alkanivorans</name>
    <dbReference type="NCBI Taxonomy" id="441119"/>
    <lineage>
        <taxon>Bacteria</taxon>
        <taxon>Pseudomonadati</taxon>
        <taxon>Pseudomonadota</taxon>
        <taxon>Alphaproteobacteria</taxon>
        <taxon>Rhodobacterales</taxon>
        <taxon>Roseobacteraceae</taxon>
        <taxon>Tranquillimonas</taxon>
    </lineage>
</organism>
<feature type="region of interest" description="Disordered" evidence="7">
    <location>
        <begin position="446"/>
        <end position="471"/>
    </location>
</feature>
<gene>
    <name evidence="9" type="ORF">SAMN04488047_10880</name>
</gene>
<comment type="similarity">
    <text evidence="1 5 6">Belongs to the peptidase S8 family.</text>
</comment>
<evidence type="ECO:0000313" key="9">
    <source>
        <dbReference type="EMBL" id="SFP55571.1"/>
    </source>
</evidence>
<dbReference type="InterPro" id="IPR023827">
    <property type="entry name" value="Peptidase_S8_Asp-AS"/>
</dbReference>
<dbReference type="InterPro" id="IPR036852">
    <property type="entry name" value="Peptidase_S8/S53_dom_sf"/>
</dbReference>
<dbReference type="GO" id="GO:0004252">
    <property type="term" value="F:serine-type endopeptidase activity"/>
    <property type="evidence" value="ECO:0007669"/>
    <property type="project" value="UniProtKB-UniRule"/>
</dbReference>
<evidence type="ECO:0000256" key="1">
    <source>
        <dbReference type="ARBA" id="ARBA00011073"/>
    </source>
</evidence>
<keyword evidence="10" id="KW-1185">Reference proteome</keyword>
<dbReference type="Pfam" id="PF00082">
    <property type="entry name" value="Peptidase_S8"/>
    <property type="match status" value="1"/>
</dbReference>
<dbReference type="AlphaFoldDB" id="A0A1I5RB66"/>
<keyword evidence="4 5" id="KW-0720">Serine protease</keyword>
<evidence type="ECO:0000256" key="2">
    <source>
        <dbReference type="ARBA" id="ARBA00022670"/>
    </source>
</evidence>
<protein>
    <submittedName>
        <fullName evidence="9">Subtilase family protein</fullName>
    </submittedName>
</protein>
<dbReference type="Proteomes" id="UP000199356">
    <property type="component" value="Unassembled WGS sequence"/>
</dbReference>
<evidence type="ECO:0000256" key="4">
    <source>
        <dbReference type="ARBA" id="ARBA00022825"/>
    </source>
</evidence>
<feature type="domain" description="Peptidase S8/S53" evidence="8">
    <location>
        <begin position="158"/>
        <end position="414"/>
    </location>
</feature>
<dbReference type="Gene3D" id="3.40.50.200">
    <property type="entry name" value="Peptidase S8/S53 domain"/>
    <property type="match status" value="1"/>
</dbReference>
<reference evidence="10" key="1">
    <citation type="submission" date="2016-10" db="EMBL/GenBank/DDBJ databases">
        <authorList>
            <person name="Varghese N."/>
            <person name="Submissions S."/>
        </authorList>
    </citation>
    <scope>NUCLEOTIDE SEQUENCE [LARGE SCALE GENOMIC DNA]</scope>
    <source>
        <strain evidence="10">DSM 19547</strain>
    </source>
</reference>
<proteinExistence type="inferred from homology"/>
<evidence type="ECO:0000259" key="8">
    <source>
        <dbReference type="Pfam" id="PF00082"/>
    </source>
</evidence>
<dbReference type="PROSITE" id="PS00138">
    <property type="entry name" value="SUBTILASE_SER"/>
    <property type="match status" value="1"/>
</dbReference>
<evidence type="ECO:0000256" key="3">
    <source>
        <dbReference type="ARBA" id="ARBA00022801"/>
    </source>
</evidence>
<dbReference type="PROSITE" id="PS00137">
    <property type="entry name" value="SUBTILASE_HIS"/>
    <property type="match status" value="1"/>
</dbReference>
<dbReference type="SUPFAM" id="SSF52743">
    <property type="entry name" value="Subtilisin-like"/>
    <property type="match status" value="1"/>
</dbReference>
<dbReference type="GO" id="GO:0006508">
    <property type="term" value="P:proteolysis"/>
    <property type="evidence" value="ECO:0007669"/>
    <property type="project" value="UniProtKB-KW"/>
</dbReference>
<dbReference type="InterPro" id="IPR023828">
    <property type="entry name" value="Peptidase_S8_Ser-AS"/>
</dbReference>
<feature type="compositionally biased region" description="Basic and acidic residues" evidence="7">
    <location>
        <begin position="446"/>
        <end position="456"/>
    </location>
</feature>
<dbReference type="InterPro" id="IPR050131">
    <property type="entry name" value="Peptidase_S8_subtilisin-like"/>
</dbReference>
<evidence type="ECO:0000256" key="6">
    <source>
        <dbReference type="RuleBase" id="RU003355"/>
    </source>
</evidence>
<evidence type="ECO:0000313" key="10">
    <source>
        <dbReference type="Proteomes" id="UP000199356"/>
    </source>
</evidence>
<feature type="active site" description="Charge relay system" evidence="5">
    <location>
        <position position="164"/>
    </location>
</feature>
<dbReference type="PRINTS" id="PR00723">
    <property type="entry name" value="SUBTILISIN"/>
</dbReference>
<dbReference type="PANTHER" id="PTHR43806:SF11">
    <property type="entry name" value="CEREVISIN-RELATED"/>
    <property type="match status" value="1"/>
</dbReference>